<gene>
    <name evidence="8" type="primary">Zscan29_1</name>
    <name evidence="8" type="ORF">RHASIB_R11509</name>
</gene>
<evidence type="ECO:0000313" key="9">
    <source>
        <dbReference type="Proteomes" id="UP000587697"/>
    </source>
</evidence>
<feature type="non-terminal residue" evidence="8">
    <location>
        <position position="1"/>
    </location>
</feature>
<keyword evidence="4" id="KW-0862">Zinc</keyword>
<evidence type="ECO:0000256" key="5">
    <source>
        <dbReference type="ARBA" id="ARBA00023242"/>
    </source>
</evidence>
<dbReference type="Proteomes" id="UP000587697">
    <property type="component" value="Unassembled WGS sequence"/>
</dbReference>
<dbReference type="PANTHER" id="PTHR24377">
    <property type="entry name" value="IP01015P-RELATED"/>
    <property type="match status" value="1"/>
</dbReference>
<dbReference type="AlphaFoldDB" id="A0A7L2ND66"/>
<evidence type="ECO:0000259" key="7">
    <source>
        <dbReference type="PROSITE" id="PS50157"/>
    </source>
</evidence>
<keyword evidence="5" id="KW-0539">Nucleus</keyword>
<name>A0A7L2ND66_9PASS</name>
<keyword evidence="1" id="KW-0479">Metal-binding</keyword>
<accession>A0A7L2ND66</accession>
<dbReference type="InterPro" id="IPR050826">
    <property type="entry name" value="Krueppel_C2H2_ZnFinger"/>
</dbReference>
<dbReference type="PROSITE" id="PS50157">
    <property type="entry name" value="ZINC_FINGER_C2H2_2"/>
    <property type="match status" value="1"/>
</dbReference>
<dbReference type="EMBL" id="VWYO01027310">
    <property type="protein sequence ID" value="NXR70201.1"/>
    <property type="molecule type" value="Genomic_DNA"/>
</dbReference>
<evidence type="ECO:0000256" key="1">
    <source>
        <dbReference type="ARBA" id="ARBA00022723"/>
    </source>
</evidence>
<comment type="caution">
    <text evidence="8">The sequence shown here is derived from an EMBL/GenBank/DDBJ whole genome shotgun (WGS) entry which is preliminary data.</text>
</comment>
<dbReference type="GO" id="GO:0008270">
    <property type="term" value="F:zinc ion binding"/>
    <property type="evidence" value="ECO:0007669"/>
    <property type="project" value="UniProtKB-KW"/>
</dbReference>
<evidence type="ECO:0000256" key="2">
    <source>
        <dbReference type="ARBA" id="ARBA00022737"/>
    </source>
</evidence>
<dbReference type="Gene3D" id="3.30.160.60">
    <property type="entry name" value="Classic Zinc Finger"/>
    <property type="match status" value="1"/>
</dbReference>
<protein>
    <submittedName>
        <fullName evidence="8">ZSC29 protein</fullName>
    </submittedName>
</protein>
<evidence type="ECO:0000313" key="8">
    <source>
        <dbReference type="EMBL" id="NXR70201.1"/>
    </source>
</evidence>
<dbReference type="InterPro" id="IPR013087">
    <property type="entry name" value="Znf_C2H2_type"/>
</dbReference>
<keyword evidence="2" id="KW-0677">Repeat</keyword>
<sequence>SFSQSSCVIHHEIIHMEEWPYRCRKCVKSFGDHSNLLSQQCLHSGKWPYQCGECHE</sequence>
<keyword evidence="9" id="KW-1185">Reference proteome</keyword>
<proteinExistence type="predicted"/>
<dbReference type="SUPFAM" id="SSF57667">
    <property type="entry name" value="beta-beta-alpha zinc fingers"/>
    <property type="match status" value="1"/>
</dbReference>
<evidence type="ECO:0000256" key="6">
    <source>
        <dbReference type="PROSITE-ProRule" id="PRU00042"/>
    </source>
</evidence>
<feature type="domain" description="C2H2-type" evidence="7">
    <location>
        <begin position="21"/>
        <end position="48"/>
    </location>
</feature>
<reference evidence="8 9" key="1">
    <citation type="submission" date="2019-09" db="EMBL/GenBank/DDBJ databases">
        <title>Bird 10,000 Genomes (B10K) Project - Family phase.</title>
        <authorList>
            <person name="Zhang G."/>
        </authorList>
    </citation>
    <scope>NUCLEOTIDE SEQUENCE [LARGE SCALE GENOMIC DNA]</scope>
    <source>
        <strain evidence="8">B10K-DU-002-26</strain>
        <tissue evidence="8">Muscle</tissue>
    </source>
</reference>
<dbReference type="InterPro" id="IPR036236">
    <property type="entry name" value="Znf_C2H2_sf"/>
</dbReference>
<evidence type="ECO:0000256" key="4">
    <source>
        <dbReference type="ARBA" id="ARBA00022833"/>
    </source>
</evidence>
<keyword evidence="3 6" id="KW-0863">Zinc-finger</keyword>
<organism evidence="8 9">
    <name type="scientific">Rhadina sibilatrix</name>
    <dbReference type="NCBI Taxonomy" id="2585818"/>
    <lineage>
        <taxon>Eukaryota</taxon>
        <taxon>Metazoa</taxon>
        <taxon>Chordata</taxon>
        <taxon>Craniata</taxon>
        <taxon>Vertebrata</taxon>
        <taxon>Euteleostomi</taxon>
        <taxon>Archelosauria</taxon>
        <taxon>Archosauria</taxon>
        <taxon>Dinosauria</taxon>
        <taxon>Saurischia</taxon>
        <taxon>Theropoda</taxon>
        <taxon>Coelurosauria</taxon>
        <taxon>Aves</taxon>
        <taxon>Neognathae</taxon>
        <taxon>Neoaves</taxon>
        <taxon>Telluraves</taxon>
        <taxon>Australaves</taxon>
        <taxon>Passeriformes</taxon>
        <taxon>Sylvioidea</taxon>
        <taxon>Phylloscopidae</taxon>
        <taxon>Rhadina</taxon>
    </lineage>
</organism>
<evidence type="ECO:0000256" key="3">
    <source>
        <dbReference type="ARBA" id="ARBA00022771"/>
    </source>
</evidence>
<feature type="non-terminal residue" evidence="8">
    <location>
        <position position="56"/>
    </location>
</feature>